<dbReference type="EMBL" id="LHPI01000003">
    <property type="protein sequence ID" value="KOO08448.1"/>
    <property type="molecule type" value="Genomic_DNA"/>
</dbReference>
<dbReference type="OrthoDB" id="4833090at2"/>
<dbReference type="PATRIC" id="fig|171383.3.peg.1129"/>
<accession>A0A0M0I3H0</accession>
<proteinExistence type="predicted"/>
<name>A0A0M0I3H0_9VIBR</name>
<dbReference type="STRING" id="171383.AKJ31_05450"/>
<dbReference type="Proteomes" id="UP000037530">
    <property type="component" value="Unassembled WGS sequence"/>
</dbReference>
<keyword evidence="1" id="KW-0808">Transferase</keyword>
<keyword evidence="2" id="KW-1185">Reference proteome</keyword>
<dbReference type="RefSeq" id="WP_053408098.1">
    <property type="nucleotide sequence ID" value="NZ_LHPI01000003.1"/>
</dbReference>
<keyword evidence="1" id="KW-0418">Kinase</keyword>
<sequence length="257" mass="28954">MSNELTKMGAAKVSVYECNGSTCIHKQDASEVELNFYQYAAQNLSGVNTPKLLGVRGRDLYIEHVPNRVSLSELLASESTFEQLASIHHSPYRPNFPVKQHCWTSNATEFALSGLKLPEVSNAALRHIQSLSQPLFLNSNLISGDSNDGNWGTRQNGELVLFDWERFGYGSPAIDLAPLVPRLGSPADYTSIVEKYIRHSSISPGEILEKQLMIAKSWLVVEVTNLLVRRNKPELSIYINWYRENVPNWLNSIEKMF</sequence>
<dbReference type="InterPro" id="IPR011009">
    <property type="entry name" value="Kinase-like_dom_sf"/>
</dbReference>
<reference evidence="2" key="1">
    <citation type="submission" date="2015-08" db="EMBL/GenBank/DDBJ databases">
        <title>Vibrio galatheae sp. nov., a novel member of the Vibrionaceae family isolated from the Solomon Islands.</title>
        <authorList>
            <person name="Giubergia S."/>
            <person name="Machado H."/>
            <person name="Mateiu R.V."/>
            <person name="Gram L."/>
        </authorList>
    </citation>
    <scope>NUCLEOTIDE SEQUENCE [LARGE SCALE GENOMIC DNA]</scope>
    <source>
        <strain evidence="2">DSM 19134</strain>
    </source>
</reference>
<gene>
    <name evidence="1" type="ORF">AKJ31_05450</name>
</gene>
<evidence type="ECO:0000313" key="2">
    <source>
        <dbReference type="Proteomes" id="UP000037530"/>
    </source>
</evidence>
<protein>
    <submittedName>
        <fullName evidence="1">Choline kinase</fullName>
    </submittedName>
</protein>
<dbReference type="SUPFAM" id="SSF56112">
    <property type="entry name" value="Protein kinase-like (PK-like)"/>
    <property type="match status" value="1"/>
</dbReference>
<evidence type="ECO:0000313" key="1">
    <source>
        <dbReference type="EMBL" id="KOO08448.1"/>
    </source>
</evidence>
<dbReference type="GO" id="GO:0016301">
    <property type="term" value="F:kinase activity"/>
    <property type="evidence" value="ECO:0007669"/>
    <property type="project" value="UniProtKB-KW"/>
</dbReference>
<organism evidence="1 2">
    <name type="scientific">Vibrio hepatarius</name>
    <dbReference type="NCBI Taxonomy" id="171383"/>
    <lineage>
        <taxon>Bacteria</taxon>
        <taxon>Pseudomonadati</taxon>
        <taxon>Pseudomonadota</taxon>
        <taxon>Gammaproteobacteria</taxon>
        <taxon>Vibrionales</taxon>
        <taxon>Vibrionaceae</taxon>
        <taxon>Vibrio</taxon>
        <taxon>Vibrio oreintalis group</taxon>
    </lineage>
</organism>
<comment type="caution">
    <text evidence="1">The sequence shown here is derived from an EMBL/GenBank/DDBJ whole genome shotgun (WGS) entry which is preliminary data.</text>
</comment>
<dbReference type="AlphaFoldDB" id="A0A0M0I3H0"/>